<comment type="caution">
    <text evidence="1">The sequence shown here is derived from an EMBL/GenBank/DDBJ whole genome shotgun (WGS) entry which is preliminary data.</text>
</comment>
<protein>
    <submittedName>
        <fullName evidence="1">Uncharacterized protein</fullName>
    </submittedName>
</protein>
<sequence length="144" mass="15578">MDHFSDDQLMALLAAGDVVPQASESSLELARMAFDWRTLDAELAELVADSALEQAVALRAAATPRLVSFEGRDVSVELEIAARDEERVITGQLFPPQEATVEVVRPVGAPLTVDTDVDGRFVVEVKAGPVAFDVLSIRTDWLVT</sequence>
<accession>A0A660KUY3</accession>
<name>A0A660KUY3_9ACTN</name>
<evidence type="ECO:0000313" key="1">
    <source>
        <dbReference type="EMBL" id="RKQ84858.1"/>
    </source>
</evidence>
<dbReference type="EMBL" id="RBIL01000003">
    <property type="protein sequence ID" value="RKQ84858.1"/>
    <property type="molecule type" value="Genomic_DNA"/>
</dbReference>
<keyword evidence="2" id="KW-1185">Reference proteome</keyword>
<dbReference type="RefSeq" id="WP_121258308.1">
    <property type="nucleotide sequence ID" value="NZ_RBIL01000003.1"/>
</dbReference>
<dbReference type="OrthoDB" id="5193241at2"/>
<proteinExistence type="predicted"/>
<gene>
    <name evidence="1" type="ORF">C8N24_6488</name>
</gene>
<organism evidence="1 2">
    <name type="scientific">Solirubrobacter pauli</name>
    <dbReference type="NCBI Taxonomy" id="166793"/>
    <lineage>
        <taxon>Bacteria</taxon>
        <taxon>Bacillati</taxon>
        <taxon>Actinomycetota</taxon>
        <taxon>Thermoleophilia</taxon>
        <taxon>Solirubrobacterales</taxon>
        <taxon>Solirubrobacteraceae</taxon>
        <taxon>Solirubrobacter</taxon>
    </lineage>
</organism>
<dbReference type="Proteomes" id="UP000278962">
    <property type="component" value="Unassembled WGS sequence"/>
</dbReference>
<evidence type="ECO:0000313" key="2">
    <source>
        <dbReference type="Proteomes" id="UP000278962"/>
    </source>
</evidence>
<reference evidence="1 2" key="1">
    <citation type="submission" date="2018-10" db="EMBL/GenBank/DDBJ databases">
        <title>Genomic Encyclopedia of Archaeal and Bacterial Type Strains, Phase II (KMG-II): from individual species to whole genera.</title>
        <authorList>
            <person name="Goeker M."/>
        </authorList>
    </citation>
    <scope>NUCLEOTIDE SEQUENCE [LARGE SCALE GENOMIC DNA]</scope>
    <source>
        <strain evidence="1 2">DSM 14954</strain>
    </source>
</reference>
<dbReference type="AlphaFoldDB" id="A0A660KUY3"/>